<sequence length="177" mass="17802">MTTDPVITSPGGSARTSDATGPGTMPMAIRRAGPGDHVERSTLSQTPGGMNFYGSTPGGTKLMYSREQLLALSTSPLSRSPAQGLSAIPASISRSPEKSADFHQHKSGGGVGSAASTLLGSGAGGVGRQGNGSDADRNISGGGQATIEGLRTDDKGQQEAGRVARAQGGEEQFAMDL</sequence>
<dbReference type="STRING" id="1569628.A0A316UYN4"/>
<feature type="compositionally biased region" description="Basic and acidic residues" evidence="4">
    <location>
        <begin position="95"/>
        <end position="104"/>
    </location>
</feature>
<gene>
    <name evidence="5" type="ORF">BDZ90DRAFT_258342</name>
</gene>
<organism evidence="5 6">
    <name type="scientific">Jaminaea rosea</name>
    <dbReference type="NCBI Taxonomy" id="1569628"/>
    <lineage>
        <taxon>Eukaryota</taxon>
        <taxon>Fungi</taxon>
        <taxon>Dikarya</taxon>
        <taxon>Basidiomycota</taxon>
        <taxon>Ustilaginomycotina</taxon>
        <taxon>Exobasidiomycetes</taxon>
        <taxon>Microstromatales</taxon>
        <taxon>Microstromatales incertae sedis</taxon>
        <taxon>Jaminaea</taxon>
    </lineage>
</organism>
<keyword evidence="3" id="KW-0652">Protein synthesis inhibitor</keyword>
<dbReference type="Proteomes" id="UP000245884">
    <property type="component" value="Unassembled WGS sequence"/>
</dbReference>
<dbReference type="GeneID" id="37029883"/>
<dbReference type="PANTHER" id="PTHR12669">
    <property type="entry name" value="EUKARYOTIC TRANSLATION INITIATION FACTOR 4E-BINDING PROTEIN"/>
    <property type="match status" value="1"/>
</dbReference>
<dbReference type="RefSeq" id="XP_025364033.1">
    <property type="nucleotide sequence ID" value="XM_025508060.1"/>
</dbReference>
<protein>
    <recommendedName>
        <fullName evidence="7">Eukaryotic translation initiation factor 4E binding protein</fullName>
    </recommendedName>
</protein>
<dbReference type="PANTHER" id="PTHR12669:SF12">
    <property type="entry name" value="EUKARYOTIC TRANSLATION INITIATION FACTOR 4E-BINDING PROTEIN"/>
    <property type="match status" value="1"/>
</dbReference>
<dbReference type="GO" id="GO:0005737">
    <property type="term" value="C:cytoplasm"/>
    <property type="evidence" value="ECO:0007669"/>
    <property type="project" value="TreeGrafter"/>
</dbReference>
<reference evidence="5 6" key="1">
    <citation type="journal article" date="2018" name="Mol. Biol. Evol.">
        <title>Broad Genomic Sampling Reveals a Smut Pathogenic Ancestry of the Fungal Clade Ustilaginomycotina.</title>
        <authorList>
            <person name="Kijpornyongpan T."/>
            <person name="Mondo S.J."/>
            <person name="Barry K."/>
            <person name="Sandor L."/>
            <person name="Lee J."/>
            <person name="Lipzen A."/>
            <person name="Pangilinan J."/>
            <person name="LaButti K."/>
            <person name="Hainaut M."/>
            <person name="Henrissat B."/>
            <person name="Grigoriev I.V."/>
            <person name="Spatafora J.W."/>
            <person name="Aime M.C."/>
        </authorList>
    </citation>
    <scope>NUCLEOTIDE SEQUENCE [LARGE SCALE GENOMIC DNA]</scope>
    <source>
        <strain evidence="5 6">MCA 5214</strain>
    </source>
</reference>
<dbReference type="GO" id="GO:0045947">
    <property type="term" value="P:negative regulation of translational initiation"/>
    <property type="evidence" value="ECO:0007669"/>
    <property type="project" value="InterPro"/>
</dbReference>
<comment type="similarity">
    <text evidence="1">Belongs to the eIF4E-binding protein family.</text>
</comment>
<accession>A0A316UYN4</accession>
<dbReference type="EMBL" id="KZ819663">
    <property type="protein sequence ID" value="PWN29421.1"/>
    <property type="molecule type" value="Genomic_DNA"/>
</dbReference>
<dbReference type="GO" id="GO:0008190">
    <property type="term" value="F:eukaryotic initiation factor 4E binding"/>
    <property type="evidence" value="ECO:0007669"/>
    <property type="project" value="InterPro"/>
</dbReference>
<evidence type="ECO:0000256" key="4">
    <source>
        <dbReference type="SAM" id="MobiDB-lite"/>
    </source>
</evidence>
<evidence type="ECO:0000256" key="1">
    <source>
        <dbReference type="ARBA" id="ARBA00005480"/>
    </source>
</evidence>
<evidence type="ECO:0000256" key="3">
    <source>
        <dbReference type="ARBA" id="ARBA00023193"/>
    </source>
</evidence>
<dbReference type="Pfam" id="PF05456">
    <property type="entry name" value="eIF_4EBP"/>
    <property type="match status" value="1"/>
</dbReference>
<keyword evidence="6" id="KW-1185">Reference proteome</keyword>
<feature type="region of interest" description="Disordered" evidence="4">
    <location>
        <begin position="93"/>
        <end position="177"/>
    </location>
</feature>
<keyword evidence="2" id="KW-0810">Translation regulation</keyword>
<name>A0A316UYN4_9BASI</name>
<feature type="compositionally biased region" description="Gly residues" evidence="4">
    <location>
        <begin position="121"/>
        <end position="130"/>
    </location>
</feature>
<feature type="region of interest" description="Disordered" evidence="4">
    <location>
        <begin position="1"/>
        <end position="55"/>
    </location>
</feature>
<proteinExistence type="inferred from homology"/>
<evidence type="ECO:0008006" key="7">
    <source>
        <dbReference type="Google" id="ProtNLM"/>
    </source>
</evidence>
<evidence type="ECO:0000256" key="2">
    <source>
        <dbReference type="ARBA" id="ARBA00022845"/>
    </source>
</evidence>
<feature type="compositionally biased region" description="Polar residues" evidence="4">
    <location>
        <begin position="1"/>
        <end position="19"/>
    </location>
</feature>
<evidence type="ECO:0000313" key="5">
    <source>
        <dbReference type="EMBL" id="PWN29421.1"/>
    </source>
</evidence>
<dbReference type="InterPro" id="IPR008606">
    <property type="entry name" value="EIF4EBP"/>
</dbReference>
<dbReference type="AlphaFoldDB" id="A0A316UYN4"/>
<evidence type="ECO:0000313" key="6">
    <source>
        <dbReference type="Proteomes" id="UP000245884"/>
    </source>
</evidence>
<dbReference type="OrthoDB" id="19729at2759"/>